<evidence type="ECO:0000259" key="10">
    <source>
        <dbReference type="SMART" id="SM00382"/>
    </source>
</evidence>
<dbReference type="GO" id="GO:0006281">
    <property type="term" value="P:DNA repair"/>
    <property type="evidence" value="ECO:0007669"/>
    <property type="project" value="UniProtKB-UniRule"/>
</dbReference>
<evidence type="ECO:0000256" key="5">
    <source>
        <dbReference type="ARBA" id="ARBA00022840"/>
    </source>
</evidence>
<keyword evidence="5 9" id="KW-0067">ATP-binding</keyword>
<evidence type="ECO:0000256" key="2">
    <source>
        <dbReference type="ARBA" id="ARBA00022741"/>
    </source>
</evidence>
<dbReference type="Pfam" id="PF05491">
    <property type="entry name" value="WHD_RuvB"/>
    <property type="match status" value="1"/>
</dbReference>
<feature type="binding site" evidence="9">
    <location>
        <position position="69"/>
    </location>
    <ligand>
        <name>ATP</name>
        <dbReference type="ChEBI" id="CHEBI:30616"/>
    </ligand>
</feature>
<dbReference type="SMART" id="SM00382">
    <property type="entry name" value="AAA"/>
    <property type="match status" value="1"/>
</dbReference>
<sequence>MGNDKLTSGELQDYELDAEALSAERTLRPQYLAQYIGQDKIKEQLDIYIKAAKMREESLDHVLLFGPPGLGKTTMAFVIANELGVNIKQTSGPAIEKAGDLVAILNDLEAGDVLFIDEIHRLPMSVEEILYSAMEDFYIDIMIGGSDASRSVHLELPPFTLIGATTRAGMLSNPLRARFGINAHMAYYELSDLTEIVIRTADIFDVDITGDGAHEIARRSRGTPRIANRLLKRVRDFAQIKGTGIINDEITRKALLMLDVDASGLDYIDQKILKTMIEMYQGGPVGLGTLSVNISEERETLEDMYEPYLIQSGFLIRTRQGRCATRQAYEHFGYAYPHD</sequence>
<feature type="region of interest" description="Head domain (RuvB-H)" evidence="9">
    <location>
        <begin position="262"/>
        <end position="339"/>
    </location>
</feature>
<evidence type="ECO:0000256" key="6">
    <source>
        <dbReference type="ARBA" id="ARBA00023125"/>
    </source>
</evidence>
<evidence type="ECO:0000313" key="12">
    <source>
        <dbReference type="Proteomes" id="UP000242246"/>
    </source>
</evidence>
<dbReference type="HAMAP" id="MF_00016">
    <property type="entry name" value="DNA_HJ_migration_RuvB"/>
    <property type="match status" value="1"/>
</dbReference>
<dbReference type="InterPro" id="IPR036388">
    <property type="entry name" value="WH-like_DNA-bd_sf"/>
</dbReference>
<dbReference type="Pfam" id="PF17864">
    <property type="entry name" value="AAA_lid_4"/>
    <property type="match status" value="1"/>
</dbReference>
<evidence type="ECO:0000313" key="11">
    <source>
        <dbReference type="EMBL" id="PCS06452.1"/>
    </source>
</evidence>
<keyword evidence="2 9" id="KW-0547">Nucleotide-binding</keyword>
<protein>
    <recommendedName>
        <fullName evidence="9">Holliday junction branch migration complex subunit RuvB</fullName>
        <ecNumber evidence="9">3.6.4.-</ecNumber>
    </recommendedName>
</protein>
<feature type="binding site" evidence="9">
    <location>
        <position position="72"/>
    </location>
    <ligand>
        <name>ATP</name>
        <dbReference type="ChEBI" id="CHEBI:30616"/>
    </ligand>
</feature>
<dbReference type="CDD" id="cd00009">
    <property type="entry name" value="AAA"/>
    <property type="match status" value="1"/>
</dbReference>
<evidence type="ECO:0000256" key="9">
    <source>
        <dbReference type="HAMAP-Rule" id="MF_00016"/>
    </source>
</evidence>
<dbReference type="InterPro" id="IPR027417">
    <property type="entry name" value="P-loop_NTPase"/>
</dbReference>
<name>A0A2A5RYY4_9LACT</name>
<dbReference type="GO" id="GO:0000400">
    <property type="term" value="F:four-way junction DNA binding"/>
    <property type="evidence" value="ECO:0007669"/>
    <property type="project" value="UniProtKB-UniRule"/>
</dbReference>
<dbReference type="SUPFAM" id="SSF46785">
    <property type="entry name" value="Winged helix' DNA-binding domain"/>
    <property type="match status" value="1"/>
</dbReference>
<feature type="binding site" evidence="9">
    <location>
        <begin position="135"/>
        <end position="137"/>
    </location>
    <ligand>
        <name>ATP</name>
        <dbReference type="ChEBI" id="CHEBI:30616"/>
    </ligand>
</feature>
<organism evidence="11 12">
    <name type="scientific">Pseudolactococcus plantarum</name>
    <dbReference type="NCBI Taxonomy" id="1365"/>
    <lineage>
        <taxon>Bacteria</taxon>
        <taxon>Bacillati</taxon>
        <taxon>Bacillota</taxon>
        <taxon>Bacilli</taxon>
        <taxon>Lactobacillales</taxon>
        <taxon>Streptococcaceae</taxon>
        <taxon>Pseudolactococcus</taxon>
    </lineage>
</organism>
<dbReference type="GO" id="GO:0006310">
    <property type="term" value="P:DNA recombination"/>
    <property type="evidence" value="ECO:0007669"/>
    <property type="project" value="UniProtKB-UniRule"/>
</dbReference>
<evidence type="ECO:0000256" key="8">
    <source>
        <dbReference type="ARBA" id="ARBA00023204"/>
    </source>
</evidence>
<gene>
    <name evidence="9" type="primary">ruvB</name>
    <name evidence="11" type="ORF">RU87_GL001661</name>
</gene>
<feature type="binding site" evidence="9">
    <location>
        <position position="74"/>
    </location>
    <ligand>
        <name>ATP</name>
        <dbReference type="ChEBI" id="CHEBI:30616"/>
    </ligand>
</feature>
<feature type="binding site" evidence="9">
    <location>
        <position position="319"/>
    </location>
    <ligand>
        <name>DNA</name>
        <dbReference type="ChEBI" id="CHEBI:16991"/>
    </ligand>
</feature>
<dbReference type="Proteomes" id="UP000242246">
    <property type="component" value="Unassembled WGS sequence"/>
</dbReference>
<keyword evidence="1 9" id="KW-0963">Cytoplasm</keyword>
<dbReference type="PANTHER" id="PTHR42848:SF1">
    <property type="entry name" value="HOLLIDAY JUNCTION BRANCH MIGRATION COMPLEX SUBUNIT RUVB"/>
    <property type="match status" value="1"/>
</dbReference>
<feature type="domain" description="AAA+ ATPase" evidence="10">
    <location>
        <begin position="58"/>
        <end position="192"/>
    </location>
</feature>
<comment type="caution">
    <text evidence="11">The sequence shown here is derived from an EMBL/GenBank/DDBJ whole genome shotgun (WGS) entry which is preliminary data.</text>
</comment>
<dbReference type="GO" id="GO:0048476">
    <property type="term" value="C:Holliday junction resolvase complex"/>
    <property type="evidence" value="ECO:0007669"/>
    <property type="project" value="UniProtKB-UniRule"/>
</dbReference>
<keyword evidence="7 9" id="KW-0233">DNA recombination</keyword>
<dbReference type="EMBL" id="JXJX01000008">
    <property type="protein sequence ID" value="PCS06452.1"/>
    <property type="molecule type" value="Genomic_DNA"/>
</dbReference>
<keyword evidence="11" id="KW-0347">Helicase</keyword>
<dbReference type="InterPro" id="IPR036390">
    <property type="entry name" value="WH_DNA-bd_sf"/>
</dbReference>
<feature type="binding site" evidence="9">
    <location>
        <position position="188"/>
    </location>
    <ligand>
        <name>ATP</name>
        <dbReference type="ChEBI" id="CHEBI:30616"/>
    </ligand>
</feature>
<feature type="binding site" evidence="9">
    <location>
        <position position="73"/>
    </location>
    <ligand>
        <name>Mg(2+)</name>
        <dbReference type="ChEBI" id="CHEBI:18420"/>
    </ligand>
</feature>
<dbReference type="GO" id="GO:0005524">
    <property type="term" value="F:ATP binding"/>
    <property type="evidence" value="ECO:0007669"/>
    <property type="project" value="UniProtKB-UniRule"/>
</dbReference>
<evidence type="ECO:0000256" key="1">
    <source>
        <dbReference type="ARBA" id="ARBA00022490"/>
    </source>
</evidence>
<dbReference type="SUPFAM" id="SSF52540">
    <property type="entry name" value="P-loop containing nucleoside triphosphate hydrolases"/>
    <property type="match status" value="1"/>
</dbReference>
<dbReference type="Gene3D" id="3.40.50.300">
    <property type="entry name" value="P-loop containing nucleotide triphosphate hydrolases"/>
    <property type="match status" value="1"/>
</dbReference>
<dbReference type="InterPro" id="IPR008823">
    <property type="entry name" value="RuvB_wg_C"/>
</dbReference>
<dbReference type="RefSeq" id="WP_068163030.1">
    <property type="nucleotide sequence ID" value="NZ_JXJX01000008.1"/>
</dbReference>
<comment type="function">
    <text evidence="9">The RuvA-RuvB-RuvC complex processes Holliday junction (HJ) DNA during genetic recombination and DNA repair, while the RuvA-RuvB complex plays an important role in the rescue of blocked DNA replication forks via replication fork reversal (RFR). RuvA specifically binds to HJ cruciform DNA, conferring on it an open structure. The RuvB hexamer acts as an ATP-dependent pump, pulling dsDNA into and through the RuvAB complex. RuvB forms 2 homohexamers on either side of HJ DNA bound by 1 or 2 RuvA tetramers; 4 subunits per hexamer contact DNA at a time. Coordinated motions by a converter formed by DNA-disengaged RuvB subunits stimulates ATP hydrolysis and nucleotide exchange. Immobilization of the converter enables RuvB to convert the ATP-contained energy into a lever motion, pulling 2 nucleotides of DNA out of the RuvA tetramer per ATP hydrolyzed, thus driving DNA branch migration. The RuvB motors rotate together with the DNA substrate, which together with the progressing nucleotide cycle form the mechanistic basis for DNA recombination by continuous HJ branch migration. Branch migration allows RuvC to scan DNA until it finds its consensus sequence, where it cleaves and resolves cruciform DNA.</text>
</comment>
<dbReference type="Pfam" id="PF05496">
    <property type="entry name" value="RuvB_N"/>
    <property type="match status" value="1"/>
</dbReference>
<keyword evidence="12" id="KW-1185">Reference proteome</keyword>
<comment type="domain">
    <text evidence="9">Has 3 domains, the large (RuvB-L) and small ATPase (RuvB-S) domains and the C-terminal head (RuvB-H) domain. The head domain binds DNA, while the ATPase domains jointly bind ATP, ADP or are empty depending on the state of the subunit in the translocation cycle. During a single DNA translocation step the structure of each domain remains the same, but their relative positions change.</text>
</comment>
<feature type="binding site" evidence="9">
    <location>
        <position position="178"/>
    </location>
    <ligand>
        <name>ATP</name>
        <dbReference type="ChEBI" id="CHEBI:30616"/>
    </ligand>
</feature>
<keyword evidence="4 9" id="KW-0378">Hydrolase</keyword>
<keyword evidence="6 9" id="KW-0238">DNA-binding</keyword>
<feature type="binding site" evidence="9">
    <location>
        <position position="322"/>
    </location>
    <ligand>
        <name>DNA</name>
        <dbReference type="ChEBI" id="CHEBI:16991"/>
    </ligand>
</feature>
<evidence type="ECO:0000256" key="3">
    <source>
        <dbReference type="ARBA" id="ARBA00022763"/>
    </source>
</evidence>
<comment type="catalytic activity">
    <reaction evidence="9">
        <text>ATP + H2O = ADP + phosphate + H(+)</text>
        <dbReference type="Rhea" id="RHEA:13065"/>
        <dbReference type="ChEBI" id="CHEBI:15377"/>
        <dbReference type="ChEBI" id="CHEBI:15378"/>
        <dbReference type="ChEBI" id="CHEBI:30616"/>
        <dbReference type="ChEBI" id="CHEBI:43474"/>
        <dbReference type="ChEBI" id="CHEBI:456216"/>
    </reaction>
</comment>
<keyword evidence="3 9" id="KW-0227">DNA damage</keyword>
<dbReference type="InterPro" id="IPR003593">
    <property type="entry name" value="AAA+_ATPase"/>
</dbReference>
<dbReference type="STRING" id="1348632.GCA_001591745_01207"/>
<comment type="subcellular location">
    <subcellularLocation>
        <location evidence="9">Cytoplasm</location>
    </subcellularLocation>
</comment>
<comment type="subunit">
    <text evidence="9">Homohexamer. Forms an RuvA(8)-RuvB(12)-Holliday junction (HJ) complex. HJ DNA is sandwiched between 2 RuvA tetramers; dsDNA enters through RuvA and exits via RuvB. An RuvB hexamer assembles on each DNA strand where it exits the tetramer. Each RuvB hexamer is contacted by two RuvA subunits (via domain III) on 2 adjacent RuvB subunits; this complex drives branch migration. In the full resolvosome a probable DNA-RuvA(4)-RuvB(12)-RuvC(2) complex forms which resolves the HJ.</text>
</comment>
<dbReference type="InterPro" id="IPR041445">
    <property type="entry name" value="AAA_lid_4"/>
</dbReference>
<dbReference type="GO" id="GO:0009378">
    <property type="term" value="F:four-way junction helicase activity"/>
    <property type="evidence" value="ECO:0007669"/>
    <property type="project" value="InterPro"/>
</dbReference>
<feature type="binding site" evidence="9">
    <location>
        <position position="298"/>
    </location>
    <ligand>
        <name>DNA</name>
        <dbReference type="ChEBI" id="CHEBI:16991"/>
    </ligand>
</feature>
<evidence type="ECO:0000256" key="4">
    <source>
        <dbReference type="ARBA" id="ARBA00022801"/>
    </source>
</evidence>
<feature type="binding site" evidence="9">
    <location>
        <position position="225"/>
    </location>
    <ligand>
        <name>ATP</name>
        <dbReference type="ChEBI" id="CHEBI:30616"/>
    </ligand>
</feature>
<dbReference type="PANTHER" id="PTHR42848">
    <property type="match status" value="1"/>
</dbReference>
<dbReference type="NCBIfam" id="NF000868">
    <property type="entry name" value="PRK00080.1"/>
    <property type="match status" value="1"/>
</dbReference>
<dbReference type="InterPro" id="IPR008824">
    <property type="entry name" value="RuvB-like_N"/>
</dbReference>
<dbReference type="EC" id="3.6.4.-" evidence="9"/>
<reference evidence="11 12" key="1">
    <citation type="submission" date="2014-12" db="EMBL/GenBank/DDBJ databases">
        <title>Draft genome sequences of 10 type strains of Lactococcus.</title>
        <authorList>
            <person name="Sun Z."/>
            <person name="Zhong Z."/>
            <person name="Liu W."/>
            <person name="Zhang W."/>
            <person name="Zhang H."/>
        </authorList>
    </citation>
    <scope>NUCLEOTIDE SEQUENCE [LARGE SCALE GENOMIC DNA]</scope>
    <source>
        <strain evidence="11 12">DSM 20686</strain>
    </source>
</reference>
<keyword evidence="8 9" id="KW-0234">DNA repair</keyword>
<feature type="region of interest" description="Small ATPAse domain (RuvB-S)" evidence="9">
    <location>
        <begin position="189"/>
        <end position="259"/>
    </location>
</feature>
<dbReference type="Gene3D" id="1.10.10.10">
    <property type="entry name" value="Winged helix-like DNA-binding domain superfamily/Winged helix DNA-binding domain"/>
    <property type="match status" value="1"/>
</dbReference>
<feature type="binding site" evidence="9">
    <location>
        <position position="317"/>
    </location>
    <ligand>
        <name>DNA</name>
        <dbReference type="ChEBI" id="CHEBI:16991"/>
    </ligand>
</feature>
<feature type="binding site" evidence="9">
    <location>
        <position position="28"/>
    </location>
    <ligand>
        <name>ATP</name>
        <dbReference type="ChEBI" id="CHEBI:30616"/>
    </ligand>
</feature>
<accession>A0A2A5RYY4</accession>
<dbReference type="NCBIfam" id="TIGR00635">
    <property type="entry name" value="ruvB"/>
    <property type="match status" value="1"/>
</dbReference>
<dbReference type="GO" id="GO:0005737">
    <property type="term" value="C:cytoplasm"/>
    <property type="evidence" value="ECO:0007669"/>
    <property type="project" value="UniProtKB-SubCell"/>
</dbReference>
<dbReference type="OrthoDB" id="9804478at2"/>
<proteinExistence type="inferred from homology"/>
<dbReference type="Gene3D" id="1.10.8.60">
    <property type="match status" value="1"/>
</dbReference>
<evidence type="ECO:0000256" key="7">
    <source>
        <dbReference type="ARBA" id="ARBA00023172"/>
    </source>
</evidence>
<feature type="binding site" evidence="9">
    <location>
        <position position="27"/>
    </location>
    <ligand>
        <name>ATP</name>
        <dbReference type="ChEBI" id="CHEBI:30616"/>
    </ligand>
</feature>
<dbReference type="AlphaFoldDB" id="A0A2A5RYY4"/>
<comment type="similarity">
    <text evidence="9">Belongs to the RuvB family.</text>
</comment>
<feature type="binding site" evidence="9">
    <location>
        <position position="73"/>
    </location>
    <ligand>
        <name>ATP</name>
        <dbReference type="ChEBI" id="CHEBI:30616"/>
    </ligand>
</feature>
<dbReference type="GO" id="GO:0016887">
    <property type="term" value="F:ATP hydrolysis activity"/>
    <property type="evidence" value="ECO:0007669"/>
    <property type="project" value="RHEA"/>
</dbReference>
<dbReference type="InterPro" id="IPR004605">
    <property type="entry name" value="DNA_helicase_Holl-junc_RuvB"/>
</dbReference>
<comment type="caution">
    <text evidence="9">Lacks conserved residue(s) required for the propagation of feature annotation.</text>
</comment>